<keyword evidence="3" id="KW-1185">Reference proteome</keyword>
<evidence type="ECO:0000313" key="2">
    <source>
        <dbReference type="EMBL" id="BAT04347.1"/>
    </source>
</evidence>
<feature type="region of interest" description="Disordered" evidence="1">
    <location>
        <begin position="1"/>
        <end position="75"/>
    </location>
</feature>
<sequence length="128" mass="14510">MATAGTRQHEATACGGRRRRSRGGRIRGRRPRSRGSNVVRQRRRRGLGGASGRRAADGDERIRRATCDGDGGNSAARGDDVWRRAFFDVVNLDFAVYFDSDIRQKRSDSFRPNPISDGYHRYCIRIRI</sequence>
<evidence type="ECO:0000313" key="3">
    <source>
        <dbReference type="Proteomes" id="UP000059680"/>
    </source>
</evidence>
<reference evidence="3" key="1">
    <citation type="journal article" date="2005" name="Nature">
        <title>The map-based sequence of the rice genome.</title>
        <authorList>
            <consortium name="International rice genome sequencing project (IRGSP)"/>
            <person name="Matsumoto T."/>
            <person name="Wu J."/>
            <person name="Kanamori H."/>
            <person name="Katayose Y."/>
            <person name="Fujisawa M."/>
            <person name="Namiki N."/>
            <person name="Mizuno H."/>
            <person name="Yamamoto K."/>
            <person name="Antonio B.A."/>
            <person name="Baba T."/>
            <person name="Sakata K."/>
            <person name="Nagamura Y."/>
            <person name="Aoki H."/>
            <person name="Arikawa K."/>
            <person name="Arita K."/>
            <person name="Bito T."/>
            <person name="Chiden Y."/>
            <person name="Fujitsuka N."/>
            <person name="Fukunaka R."/>
            <person name="Hamada M."/>
            <person name="Harada C."/>
            <person name="Hayashi A."/>
            <person name="Hijishita S."/>
            <person name="Honda M."/>
            <person name="Hosokawa S."/>
            <person name="Ichikawa Y."/>
            <person name="Idonuma A."/>
            <person name="Iijima M."/>
            <person name="Ikeda M."/>
            <person name="Ikeno M."/>
            <person name="Ito K."/>
            <person name="Ito S."/>
            <person name="Ito T."/>
            <person name="Ito Y."/>
            <person name="Ito Y."/>
            <person name="Iwabuchi A."/>
            <person name="Kamiya K."/>
            <person name="Karasawa W."/>
            <person name="Kurita K."/>
            <person name="Katagiri S."/>
            <person name="Kikuta A."/>
            <person name="Kobayashi H."/>
            <person name="Kobayashi N."/>
            <person name="Machita K."/>
            <person name="Maehara T."/>
            <person name="Masukawa M."/>
            <person name="Mizubayashi T."/>
            <person name="Mukai Y."/>
            <person name="Nagasaki H."/>
            <person name="Nagata Y."/>
            <person name="Naito S."/>
            <person name="Nakashima M."/>
            <person name="Nakama Y."/>
            <person name="Nakamichi Y."/>
            <person name="Nakamura M."/>
            <person name="Meguro A."/>
            <person name="Negishi M."/>
            <person name="Ohta I."/>
            <person name="Ohta T."/>
            <person name="Okamoto M."/>
            <person name="Ono N."/>
            <person name="Saji S."/>
            <person name="Sakaguchi M."/>
            <person name="Sakai K."/>
            <person name="Shibata M."/>
            <person name="Shimokawa T."/>
            <person name="Song J."/>
            <person name="Takazaki Y."/>
            <person name="Terasawa K."/>
            <person name="Tsugane M."/>
            <person name="Tsuji K."/>
            <person name="Ueda S."/>
            <person name="Waki K."/>
            <person name="Yamagata H."/>
            <person name="Yamamoto M."/>
            <person name="Yamamoto S."/>
            <person name="Yamane H."/>
            <person name="Yoshiki S."/>
            <person name="Yoshihara R."/>
            <person name="Yukawa K."/>
            <person name="Zhong H."/>
            <person name="Yano M."/>
            <person name="Yuan Q."/>
            <person name="Ouyang S."/>
            <person name="Liu J."/>
            <person name="Jones K.M."/>
            <person name="Gansberger K."/>
            <person name="Moffat K."/>
            <person name="Hill J."/>
            <person name="Bera J."/>
            <person name="Fadrosh D."/>
            <person name="Jin S."/>
            <person name="Johri S."/>
            <person name="Kim M."/>
            <person name="Overton L."/>
            <person name="Reardon M."/>
            <person name="Tsitrin T."/>
            <person name="Vuong H."/>
            <person name="Weaver B."/>
            <person name="Ciecko A."/>
            <person name="Tallon L."/>
            <person name="Jackson J."/>
            <person name="Pai G."/>
            <person name="Aken S.V."/>
            <person name="Utterback T."/>
            <person name="Reidmuller S."/>
            <person name="Feldblyum T."/>
            <person name="Hsiao J."/>
            <person name="Zismann V."/>
            <person name="Iobst S."/>
            <person name="de Vazeille A.R."/>
            <person name="Buell C.R."/>
            <person name="Ying K."/>
            <person name="Li Y."/>
            <person name="Lu T."/>
            <person name="Huang Y."/>
            <person name="Zhao Q."/>
            <person name="Feng Q."/>
            <person name="Zhang L."/>
            <person name="Zhu J."/>
            <person name="Weng Q."/>
            <person name="Mu J."/>
            <person name="Lu Y."/>
            <person name="Fan D."/>
            <person name="Liu Y."/>
            <person name="Guan J."/>
            <person name="Zhang Y."/>
            <person name="Yu S."/>
            <person name="Liu X."/>
            <person name="Zhang Y."/>
            <person name="Hong G."/>
            <person name="Han B."/>
            <person name="Choisne N."/>
            <person name="Demange N."/>
            <person name="Orjeda G."/>
            <person name="Samain S."/>
            <person name="Cattolico L."/>
            <person name="Pelletier E."/>
            <person name="Couloux A."/>
            <person name="Segurens B."/>
            <person name="Wincker P."/>
            <person name="D'Hont A."/>
            <person name="Scarpelli C."/>
            <person name="Weissenbach J."/>
            <person name="Salanoubat M."/>
            <person name="Quetier F."/>
            <person name="Yu Y."/>
            <person name="Kim H.R."/>
            <person name="Rambo T."/>
            <person name="Currie J."/>
            <person name="Collura K."/>
            <person name="Luo M."/>
            <person name="Yang T."/>
            <person name="Ammiraju J.S.S."/>
            <person name="Engler F."/>
            <person name="Soderlund C."/>
            <person name="Wing R.A."/>
            <person name="Palmer L.E."/>
            <person name="de la Bastide M."/>
            <person name="Spiegel L."/>
            <person name="Nascimento L."/>
            <person name="Zutavern T."/>
            <person name="O'Shaughnessy A."/>
            <person name="Dike S."/>
            <person name="Dedhia N."/>
            <person name="Preston R."/>
            <person name="Balija V."/>
            <person name="McCombie W.R."/>
            <person name="Chow T."/>
            <person name="Chen H."/>
            <person name="Chung M."/>
            <person name="Chen C."/>
            <person name="Shaw J."/>
            <person name="Wu H."/>
            <person name="Hsiao K."/>
            <person name="Chao Y."/>
            <person name="Chu M."/>
            <person name="Cheng C."/>
            <person name="Hour A."/>
            <person name="Lee P."/>
            <person name="Lin S."/>
            <person name="Lin Y."/>
            <person name="Liou J."/>
            <person name="Liu S."/>
            <person name="Hsing Y."/>
            <person name="Raghuvanshi S."/>
            <person name="Mohanty A."/>
            <person name="Bharti A.K."/>
            <person name="Gaur A."/>
            <person name="Gupta V."/>
            <person name="Kumar D."/>
            <person name="Ravi V."/>
            <person name="Vij S."/>
            <person name="Kapur A."/>
            <person name="Khurana P."/>
            <person name="Khurana P."/>
            <person name="Khurana J.P."/>
            <person name="Tyagi A.K."/>
            <person name="Gaikwad K."/>
            <person name="Singh A."/>
            <person name="Dalal V."/>
            <person name="Srivastava S."/>
            <person name="Dixit A."/>
            <person name="Pal A.K."/>
            <person name="Ghazi I.A."/>
            <person name="Yadav M."/>
            <person name="Pandit A."/>
            <person name="Bhargava A."/>
            <person name="Sureshbabu K."/>
            <person name="Batra K."/>
            <person name="Sharma T.R."/>
            <person name="Mohapatra T."/>
            <person name="Singh N.K."/>
            <person name="Messing J."/>
            <person name="Nelson A.B."/>
            <person name="Fuks G."/>
            <person name="Kavchok S."/>
            <person name="Keizer G."/>
            <person name="Linton E."/>
            <person name="Llaca V."/>
            <person name="Song R."/>
            <person name="Tanyolac B."/>
            <person name="Young S."/>
            <person name="Ho-Il K."/>
            <person name="Hahn J.H."/>
            <person name="Sangsakoo G."/>
            <person name="Vanavichit A."/>
            <person name="de Mattos Luiz.A.T."/>
            <person name="Zimmer P.D."/>
            <person name="Malone G."/>
            <person name="Dellagostin O."/>
            <person name="de Oliveira A.C."/>
            <person name="Bevan M."/>
            <person name="Bancroft I."/>
            <person name="Minx P."/>
            <person name="Cordum H."/>
            <person name="Wilson R."/>
            <person name="Cheng Z."/>
            <person name="Jin W."/>
            <person name="Jiang J."/>
            <person name="Leong S.A."/>
            <person name="Iwama H."/>
            <person name="Gojobori T."/>
            <person name="Itoh T."/>
            <person name="Niimura Y."/>
            <person name="Fujii Y."/>
            <person name="Habara T."/>
            <person name="Sakai H."/>
            <person name="Sato Y."/>
            <person name="Wilson G."/>
            <person name="Kumar K."/>
            <person name="McCouch S."/>
            <person name="Juretic N."/>
            <person name="Hoen D."/>
            <person name="Wright S."/>
            <person name="Bruskiewich R."/>
            <person name="Bureau T."/>
            <person name="Miyao A."/>
            <person name="Hirochika H."/>
            <person name="Nishikawa T."/>
            <person name="Kadowaki K."/>
            <person name="Sugiura M."/>
            <person name="Burr B."/>
            <person name="Sasaki T."/>
        </authorList>
    </citation>
    <scope>NUCLEOTIDE SEQUENCE [LARGE SCALE GENOMIC DNA]</scope>
    <source>
        <strain evidence="3">cv. Nipponbare</strain>
    </source>
</reference>
<feature type="non-terminal residue" evidence="2">
    <location>
        <position position="128"/>
    </location>
</feature>
<dbReference type="Gramene" id="Os08t0215900-00">
    <property type="protein sequence ID" value="Os08t0215900-00"/>
    <property type="gene ID" value="Os08g0215900"/>
</dbReference>
<evidence type="ECO:0000256" key="1">
    <source>
        <dbReference type="SAM" id="MobiDB-lite"/>
    </source>
</evidence>
<dbReference type="Proteomes" id="UP000059680">
    <property type="component" value="Chromosome 8"/>
</dbReference>
<dbReference type="AlphaFoldDB" id="A0A0P0XD20"/>
<dbReference type="PaxDb" id="39947-A0A0P0XD20"/>
<feature type="compositionally biased region" description="Basic and acidic residues" evidence="1">
    <location>
        <begin position="54"/>
        <end position="67"/>
    </location>
</feature>
<gene>
    <name evidence="2" type="ordered locus">Os08g0215900</name>
    <name evidence="2" type="ORF">OSNPB_080215900</name>
</gene>
<reference evidence="2 3" key="3">
    <citation type="journal article" date="2013" name="Rice">
        <title>Improvement of the Oryza sativa Nipponbare reference genome using next generation sequence and optical map data.</title>
        <authorList>
            <person name="Kawahara Y."/>
            <person name="de la Bastide M."/>
            <person name="Hamilton J.P."/>
            <person name="Kanamori H."/>
            <person name="McCombie W.R."/>
            <person name="Ouyang S."/>
            <person name="Schwartz D.C."/>
            <person name="Tanaka T."/>
            <person name="Wu J."/>
            <person name="Zhou S."/>
            <person name="Childs K.L."/>
            <person name="Davidson R.M."/>
            <person name="Lin H."/>
            <person name="Quesada-Ocampo L."/>
            <person name="Vaillancourt B."/>
            <person name="Sakai H."/>
            <person name="Lee S.S."/>
            <person name="Kim J."/>
            <person name="Numa H."/>
            <person name="Itoh T."/>
            <person name="Buell C.R."/>
            <person name="Matsumoto T."/>
        </authorList>
    </citation>
    <scope>NUCLEOTIDE SEQUENCE [LARGE SCALE GENOMIC DNA]</scope>
    <source>
        <strain evidence="3">cv. Nipponbare</strain>
    </source>
</reference>
<accession>A0A0P0XD20</accession>
<dbReference type="EMBL" id="AP014964">
    <property type="protein sequence ID" value="BAT04347.1"/>
    <property type="molecule type" value="Genomic_DNA"/>
</dbReference>
<feature type="compositionally biased region" description="Basic residues" evidence="1">
    <location>
        <begin position="16"/>
        <end position="33"/>
    </location>
</feature>
<organism evidence="2 3">
    <name type="scientific">Oryza sativa subsp. japonica</name>
    <name type="common">Rice</name>
    <dbReference type="NCBI Taxonomy" id="39947"/>
    <lineage>
        <taxon>Eukaryota</taxon>
        <taxon>Viridiplantae</taxon>
        <taxon>Streptophyta</taxon>
        <taxon>Embryophyta</taxon>
        <taxon>Tracheophyta</taxon>
        <taxon>Spermatophyta</taxon>
        <taxon>Magnoliopsida</taxon>
        <taxon>Liliopsida</taxon>
        <taxon>Poales</taxon>
        <taxon>Poaceae</taxon>
        <taxon>BOP clade</taxon>
        <taxon>Oryzoideae</taxon>
        <taxon>Oryzeae</taxon>
        <taxon>Oryzinae</taxon>
        <taxon>Oryza</taxon>
        <taxon>Oryza sativa</taxon>
    </lineage>
</organism>
<proteinExistence type="predicted"/>
<name>A0A0P0XD20_ORYSJ</name>
<reference evidence="2 3" key="2">
    <citation type="journal article" date="2013" name="Plant Cell Physiol.">
        <title>Rice Annotation Project Database (RAP-DB): an integrative and interactive database for rice genomics.</title>
        <authorList>
            <person name="Sakai H."/>
            <person name="Lee S.S."/>
            <person name="Tanaka T."/>
            <person name="Numa H."/>
            <person name="Kim J."/>
            <person name="Kawahara Y."/>
            <person name="Wakimoto H."/>
            <person name="Yang C.C."/>
            <person name="Iwamoto M."/>
            <person name="Abe T."/>
            <person name="Yamada Y."/>
            <person name="Muto A."/>
            <person name="Inokuchi H."/>
            <person name="Ikemura T."/>
            <person name="Matsumoto T."/>
            <person name="Sasaki T."/>
            <person name="Itoh T."/>
        </authorList>
    </citation>
    <scope>NUCLEOTIDE SEQUENCE [LARGE SCALE GENOMIC DNA]</scope>
    <source>
        <strain evidence="3">cv. Nipponbare</strain>
    </source>
</reference>
<protein>
    <submittedName>
        <fullName evidence="2">Os08g0215900 protein</fullName>
    </submittedName>
</protein>
<dbReference type="InParanoid" id="A0A0P0XD20"/>